<keyword evidence="4" id="KW-0479">Metal-binding</keyword>
<keyword evidence="2" id="KW-0808">Transferase</keyword>
<evidence type="ECO:0000256" key="9">
    <source>
        <dbReference type="ARBA" id="ARBA00048173"/>
    </source>
</evidence>
<accession>A0A1J0W2Z2</accession>
<comment type="similarity">
    <text evidence="8">Belongs to the bacterial reverse transcriptase family.</text>
</comment>
<protein>
    <recommendedName>
        <fullName evidence="1">RNA-directed DNA polymerase</fullName>
        <ecNumber evidence="1">2.7.7.49</ecNumber>
    </recommendedName>
</protein>
<dbReference type="GO" id="GO:0003723">
    <property type="term" value="F:RNA binding"/>
    <property type="evidence" value="ECO:0007669"/>
    <property type="project" value="InterPro"/>
</dbReference>
<evidence type="ECO:0000256" key="6">
    <source>
        <dbReference type="ARBA" id="ARBA00022918"/>
    </source>
</evidence>
<evidence type="ECO:0000256" key="8">
    <source>
        <dbReference type="ARBA" id="ARBA00034120"/>
    </source>
</evidence>
<evidence type="ECO:0000259" key="10">
    <source>
        <dbReference type="PROSITE" id="PS50878"/>
    </source>
</evidence>
<evidence type="ECO:0000313" key="11">
    <source>
        <dbReference type="EMBL" id="APE38662.1"/>
    </source>
</evidence>
<keyword evidence="5" id="KW-0460">Magnesium</keyword>
<keyword evidence="6" id="KW-0695">RNA-directed DNA polymerase</keyword>
<dbReference type="EC" id="2.7.7.49" evidence="1"/>
<sequence length="408" mass="45159">MAAELARAFELLDDEWAQARLAEAFGAVIEPGLAEEIARRVVDLMPVVPVDPVATLCRLLAELPKLPTIVVPLDPPEVRMRFGAVEIPDLATLAMLLNVTPSELEWFADRGGWLRRSTQPLSHYRYRRLPKANGTRLVEAPKVRLREIQRRILHKVLTGIPADPACHGFEKGRSAATFGAPHAGAPVVVRMDLRDFFPTIGLARVRTVFTACGYSPAVARVLAELCTTASPVAELRGLDHAQRTLLAVPHLPQGAPTSPRLANLVARGLDRRLTGYANRHGLTYTRYADDLALSGNANTAHLVWTVTRIAEDEGFTVHPAKTRIRRAHQRQILAGLVVNAHPTAPRDRYDAVRALLHNCLRTGATAQNLHGHNDFRAHVYGLISWIGETSPHRRDKLLTMADRVDWTR</sequence>
<dbReference type="SUPFAM" id="SSF56672">
    <property type="entry name" value="DNA/RNA polymerases"/>
    <property type="match status" value="1"/>
</dbReference>
<dbReference type="GO" id="GO:0051607">
    <property type="term" value="P:defense response to virus"/>
    <property type="evidence" value="ECO:0007669"/>
    <property type="project" value="UniProtKB-KW"/>
</dbReference>
<evidence type="ECO:0000256" key="1">
    <source>
        <dbReference type="ARBA" id="ARBA00012493"/>
    </source>
</evidence>
<dbReference type="InterPro" id="IPR043502">
    <property type="entry name" value="DNA/RNA_pol_sf"/>
</dbReference>
<name>A0A1J0W2Z2_9NOCA</name>
<dbReference type="KEGG" id="nsl:BOX37_23550"/>
<dbReference type="CDD" id="cd03487">
    <property type="entry name" value="RT_Bac_retron_II"/>
    <property type="match status" value="1"/>
</dbReference>
<dbReference type="EMBL" id="CP018082">
    <property type="protein sequence ID" value="APE38662.1"/>
    <property type="molecule type" value="Genomic_DNA"/>
</dbReference>
<proteinExistence type="inferred from homology"/>
<dbReference type="Pfam" id="PF00078">
    <property type="entry name" value="RVT_1"/>
    <property type="match status" value="1"/>
</dbReference>
<dbReference type="InterPro" id="IPR000123">
    <property type="entry name" value="Reverse_transcriptase_msDNA"/>
</dbReference>
<dbReference type="PANTHER" id="PTHR34047">
    <property type="entry name" value="NUCLEAR INTRON MATURASE 1, MITOCHONDRIAL-RELATED"/>
    <property type="match status" value="1"/>
</dbReference>
<dbReference type="AlphaFoldDB" id="A0A1J0W2Z2"/>
<dbReference type="PRINTS" id="PR00866">
    <property type="entry name" value="RNADNAPOLMS"/>
</dbReference>
<evidence type="ECO:0000313" key="12">
    <source>
        <dbReference type="Proteomes" id="UP000183810"/>
    </source>
</evidence>
<feature type="domain" description="Reverse transcriptase" evidence="10">
    <location>
        <begin position="110"/>
        <end position="338"/>
    </location>
</feature>
<dbReference type="GO" id="GO:0046872">
    <property type="term" value="F:metal ion binding"/>
    <property type="evidence" value="ECO:0007669"/>
    <property type="project" value="UniProtKB-KW"/>
</dbReference>
<keyword evidence="12" id="KW-1185">Reference proteome</keyword>
<evidence type="ECO:0000256" key="3">
    <source>
        <dbReference type="ARBA" id="ARBA00022695"/>
    </source>
</evidence>
<evidence type="ECO:0000256" key="4">
    <source>
        <dbReference type="ARBA" id="ARBA00022723"/>
    </source>
</evidence>
<dbReference type="Proteomes" id="UP000183810">
    <property type="component" value="Chromosome"/>
</dbReference>
<gene>
    <name evidence="11" type="ORF">BOX37_23550</name>
</gene>
<evidence type="ECO:0000256" key="5">
    <source>
        <dbReference type="ARBA" id="ARBA00022842"/>
    </source>
</evidence>
<keyword evidence="7" id="KW-0051">Antiviral defense</keyword>
<reference evidence="11" key="1">
    <citation type="submission" date="2016-11" db="EMBL/GenBank/DDBJ databases">
        <authorList>
            <person name="Jaros S."/>
            <person name="Januszkiewicz K."/>
            <person name="Wedrychowicz H."/>
        </authorList>
    </citation>
    <scope>NUCLEOTIDE SEQUENCE [LARGE SCALE GENOMIC DNA]</scope>
    <source>
        <strain evidence="11">Y48</strain>
    </source>
</reference>
<dbReference type="GO" id="GO:0003964">
    <property type="term" value="F:RNA-directed DNA polymerase activity"/>
    <property type="evidence" value="ECO:0007669"/>
    <property type="project" value="UniProtKB-KW"/>
</dbReference>
<keyword evidence="3" id="KW-0548">Nucleotidyltransferase</keyword>
<organism evidence="11 12">
    <name type="scientific">Nocardia mangyaensis</name>
    <dbReference type="NCBI Taxonomy" id="2213200"/>
    <lineage>
        <taxon>Bacteria</taxon>
        <taxon>Bacillati</taxon>
        <taxon>Actinomycetota</taxon>
        <taxon>Actinomycetes</taxon>
        <taxon>Mycobacteriales</taxon>
        <taxon>Nocardiaceae</taxon>
        <taxon>Nocardia</taxon>
    </lineage>
</organism>
<dbReference type="InterPro" id="IPR051083">
    <property type="entry name" value="GrpII_Intron_Splice-Mob/Def"/>
</dbReference>
<dbReference type="PROSITE" id="PS50878">
    <property type="entry name" value="RT_POL"/>
    <property type="match status" value="1"/>
</dbReference>
<comment type="catalytic activity">
    <reaction evidence="9">
        <text>DNA(n) + a 2'-deoxyribonucleoside 5'-triphosphate = DNA(n+1) + diphosphate</text>
        <dbReference type="Rhea" id="RHEA:22508"/>
        <dbReference type="Rhea" id="RHEA-COMP:17339"/>
        <dbReference type="Rhea" id="RHEA-COMP:17340"/>
        <dbReference type="ChEBI" id="CHEBI:33019"/>
        <dbReference type="ChEBI" id="CHEBI:61560"/>
        <dbReference type="ChEBI" id="CHEBI:173112"/>
        <dbReference type="EC" id="2.7.7.49"/>
    </reaction>
</comment>
<dbReference type="PANTHER" id="PTHR34047:SF7">
    <property type="entry name" value="RNA-DIRECTED DNA POLYMERASE"/>
    <property type="match status" value="1"/>
</dbReference>
<evidence type="ECO:0000256" key="2">
    <source>
        <dbReference type="ARBA" id="ARBA00022679"/>
    </source>
</evidence>
<evidence type="ECO:0000256" key="7">
    <source>
        <dbReference type="ARBA" id="ARBA00023118"/>
    </source>
</evidence>
<dbReference type="InterPro" id="IPR000477">
    <property type="entry name" value="RT_dom"/>
</dbReference>